<dbReference type="Proteomes" id="UP001404845">
    <property type="component" value="Unassembled WGS sequence"/>
</dbReference>
<dbReference type="PANTHER" id="PTHR30386">
    <property type="entry name" value="MEMBRANE FUSION SUBUNIT OF EMRAB-TOLC MULTIDRUG EFFLUX PUMP"/>
    <property type="match status" value="1"/>
</dbReference>
<keyword evidence="5" id="KW-1185">Reference proteome</keyword>
<reference evidence="4 5" key="1">
    <citation type="journal article" date="2023" name="PLoS ONE">
        <title>Complete genome assembly of Hawai'i environmental nontuberculous mycobacteria reveals unexpected co-isolation with methylobacteria.</title>
        <authorList>
            <person name="Hendrix J."/>
            <person name="Epperson L.E."/>
            <person name="Tong E.I."/>
            <person name="Chan Y.L."/>
            <person name="Hasan N.A."/>
            <person name="Dawrs S.N."/>
            <person name="Norton G.J."/>
            <person name="Virdi R."/>
            <person name="Crooks J.L."/>
            <person name="Chan E.D."/>
            <person name="Honda J.R."/>
            <person name="Strong M."/>
        </authorList>
    </citation>
    <scope>NUCLEOTIDE SEQUENCE [LARGE SCALE GENOMIC DNA]</scope>
    <source>
        <strain evidence="4 5">NJH_HI01</strain>
    </source>
</reference>
<keyword evidence="3" id="KW-0472">Membrane</keyword>
<evidence type="ECO:0000313" key="4">
    <source>
        <dbReference type="EMBL" id="MEN3227573.1"/>
    </source>
</evidence>
<dbReference type="PANTHER" id="PTHR30386:SF19">
    <property type="entry name" value="MULTIDRUG EXPORT PROTEIN EMRA-RELATED"/>
    <property type="match status" value="1"/>
</dbReference>
<feature type="region of interest" description="Disordered" evidence="2">
    <location>
        <begin position="472"/>
        <end position="589"/>
    </location>
</feature>
<evidence type="ECO:0000256" key="3">
    <source>
        <dbReference type="SAM" id="Phobius"/>
    </source>
</evidence>
<feature type="compositionally biased region" description="Pro residues" evidence="2">
    <location>
        <begin position="538"/>
        <end position="547"/>
    </location>
</feature>
<dbReference type="EMBL" id="JAQYXL010000001">
    <property type="protein sequence ID" value="MEN3227573.1"/>
    <property type="molecule type" value="Genomic_DNA"/>
</dbReference>
<name>A0ABU9Z8H2_9HYPH</name>
<evidence type="ECO:0000313" key="5">
    <source>
        <dbReference type="Proteomes" id="UP001404845"/>
    </source>
</evidence>
<comment type="subcellular location">
    <subcellularLocation>
        <location evidence="1">Cell envelope</location>
    </subcellularLocation>
</comment>
<evidence type="ECO:0000256" key="2">
    <source>
        <dbReference type="SAM" id="MobiDB-lite"/>
    </source>
</evidence>
<evidence type="ECO:0000256" key="1">
    <source>
        <dbReference type="ARBA" id="ARBA00004196"/>
    </source>
</evidence>
<accession>A0ABU9Z8H2</accession>
<feature type="transmembrane region" description="Helical" evidence="3">
    <location>
        <begin position="20"/>
        <end position="42"/>
    </location>
</feature>
<feature type="compositionally biased region" description="Basic and acidic residues" evidence="2">
    <location>
        <begin position="480"/>
        <end position="490"/>
    </location>
</feature>
<organism evidence="4 5">
    <name type="scientific">Methylorubrum rhodesianum</name>
    <dbReference type="NCBI Taxonomy" id="29427"/>
    <lineage>
        <taxon>Bacteria</taxon>
        <taxon>Pseudomonadati</taxon>
        <taxon>Pseudomonadota</taxon>
        <taxon>Alphaproteobacteria</taxon>
        <taxon>Hyphomicrobiales</taxon>
        <taxon>Methylobacteriaceae</taxon>
        <taxon>Methylorubrum</taxon>
    </lineage>
</organism>
<keyword evidence="3" id="KW-0812">Transmembrane</keyword>
<gene>
    <name evidence="4" type="ORF">PUR21_07980</name>
</gene>
<protein>
    <submittedName>
        <fullName evidence="4">HlyD family efflux transporter periplasmic adaptor subunit</fullName>
    </submittedName>
</protein>
<dbReference type="InterPro" id="IPR050739">
    <property type="entry name" value="MFP"/>
</dbReference>
<comment type="caution">
    <text evidence="4">The sequence shown here is derived from an EMBL/GenBank/DDBJ whole genome shotgun (WGS) entry which is preliminary data.</text>
</comment>
<keyword evidence="3" id="KW-1133">Transmembrane helix</keyword>
<sequence length="589" mass="61812">MSQPTLTSAPEHRHGRLVRVSSVGLASVLAILIGTSVLPPLVADQSDRAVVNAPVTLLTAPIAGDIGAIPVAAGDTVERGSLVAQITNDRLDRATAIQLAGRVSELRERALAAENKRTSNEAYLAALDRAIRDQSAQMTQVLRAQVEELKAKIASANASGEEKRVLMERQVGMVARDVASPDMVKSTTQAFNAAIQEKKAAEAKLNQKTVQLEGLARGLFLGDELRSLADLSQKQLSLTYDTQRLAIEEKELKAAMADQQTLLTRENQRLDRLTTSEIKASAKGVVYNVNATTGRHVGAGDSLASVVDCERSFVVAIFSYRQGQNLQVGSAVTISGGSVEPRRGIVTEILPKTSDTVDATYAVPFPQTERRELYVLVRPEPLPTGAAAHGSPAHGSPAEAACGVGRWVTVTREAGWVPSTSVVWRDLGDGASGLVTKVAAAAPDLAQSVADQTRAMVSSASDVLKQVVSAGSDVPGHAQAGHDVRVRPDAENPPASAAVGADRSETRTAVVSPDFPGAAPSEASTASGAQVASDRTAPIPPPPPSMGPQPIAVMPERRISMPPLPPTRPNAFPGEAPKRTGLTPQEARS</sequence>
<proteinExistence type="predicted"/>
<dbReference type="RefSeq" id="WP_026105909.1">
    <property type="nucleotide sequence ID" value="NZ_JACHOS010000016.1"/>
</dbReference>